<organism evidence="9 10">
    <name type="scientific">Daphnia sinensis</name>
    <dbReference type="NCBI Taxonomy" id="1820382"/>
    <lineage>
        <taxon>Eukaryota</taxon>
        <taxon>Metazoa</taxon>
        <taxon>Ecdysozoa</taxon>
        <taxon>Arthropoda</taxon>
        <taxon>Crustacea</taxon>
        <taxon>Branchiopoda</taxon>
        <taxon>Diplostraca</taxon>
        <taxon>Cladocera</taxon>
        <taxon>Anomopoda</taxon>
        <taxon>Daphniidae</taxon>
        <taxon>Daphnia</taxon>
        <taxon>Daphnia similis group</taxon>
    </lineage>
</organism>
<evidence type="ECO:0000256" key="3">
    <source>
        <dbReference type="ARBA" id="ARBA00022722"/>
    </source>
</evidence>
<keyword evidence="5" id="KW-0269">Exonuclease</keyword>
<dbReference type="InterPro" id="IPR012337">
    <property type="entry name" value="RNaseH-like_sf"/>
</dbReference>
<dbReference type="SUPFAM" id="SSF53098">
    <property type="entry name" value="Ribonuclease H-like"/>
    <property type="match status" value="1"/>
</dbReference>
<dbReference type="AlphaFoldDB" id="A0AAD5KUA0"/>
<dbReference type="FunFam" id="3.30.420.10:FF:000019">
    <property type="entry name" value="RNA exonuclease NEF-sp"/>
    <property type="match status" value="1"/>
</dbReference>
<evidence type="ECO:0000256" key="7">
    <source>
        <dbReference type="SAM" id="MobiDB-lite"/>
    </source>
</evidence>
<dbReference type="InterPro" id="IPR034922">
    <property type="entry name" value="REX1-like_exo"/>
</dbReference>
<keyword evidence="3" id="KW-0540">Nuclease</keyword>
<dbReference type="SMART" id="SM00479">
    <property type="entry name" value="EXOIII"/>
    <property type="match status" value="1"/>
</dbReference>
<evidence type="ECO:0000256" key="2">
    <source>
        <dbReference type="ARBA" id="ARBA00006357"/>
    </source>
</evidence>
<sequence>MSEGISKKRAARLERRKSKLSAIFKADEKQEDVSCRKEDEQLVEPLQKQPKLSDEEYHALRIKLREKKRQIQCGPTFRLIQLGLTASLNLPKPSRVPVLVTDVQSLFLYTIVGDTYKYDSYKWCDLARWNTLTQTLIFIVEDVSVDEFEENNDIFAETFKIFEDGVEMSNPASDGFSLDLALAYVPISHQMKNRIMEGYPSLHAACEDGYIHGVTNPTVQKVNDNTTTESHAVKNHEVLSQQPYGNDIATREKMGKTNSEAGTEKLSRETSDLSNIIETKSVDVARHNEQRKQSTEVDSVNKDEVRVSNMPSSVDDLEADVSMQEETSGCSRLALLLNASQLISELYPLPGHEEYDNFKFTQDIYHPVTDRSPMFSIDCEWCICVDGSSGLARVAVVDENLKTLYHTYVKPDVEIADYLTRYSGITEELLRDVEKRPFDVQQDLRNLLPPDAILVGQSLQSDLKALKLFHPYIIDTSVIFNMTGTRCFKSKLKVLAASFCGRQIQNSVDGHDPTEDAIAAMELVLLKIQKGTAFGDVILSRNAMQKINDSAMDHDIQMKLFTFIQSHNRSATLITTSPSLQKSYHPKLLKLKTAVVKCKKADESLVDPVQILLASDFQDAVTMTNASRFNSSFTLVHTYAGSEQHNRKEKLKDIDKAIANMYTGISLNGMMIVIFGGKTNPMQNGACLVRVNKRLI</sequence>
<comment type="similarity">
    <text evidence="2">Belongs to the REXO1/REXO3 family.</text>
</comment>
<keyword evidence="4" id="KW-0378">Hydrolase</keyword>
<evidence type="ECO:0000256" key="5">
    <source>
        <dbReference type="ARBA" id="ARBA00022839"/>
    </source>
</evidence>
<gene>
    <name evidence="9" type="ORF">GHT06_011669</name>
</gene>
<comment type="caution">
    <text evidence="9">The sequence shown here is derived from an EMBL/GenBank/DDBJ whole genome shotgun (WGS) entry which is preliminary data.</text>
</comment>
<dbReference type="Gene3D" id="3.30.420.10">
    <property type="entry name" value="Ribonuclease H-like superfamily/Ribonuclease H"/>
    <property type="match status" value="1"/>
</dbReference>
<protein>
    <recommendedName>
        <fullName evidence="8">Exonuclease domain-containing protein</fullName>
    </recommendedName>
</protein>
<keyword evidence="6" id="KW-0539">Nucleus</keyword>
<dbReference type="GO" id="GO:0003676">
    <property type="term" value="F:nucleic acid binding"/>
    <property type="evidence" value="ECO:0007669"/>
    <property type="project" value="InterPro"/>
</dbReference>
<dbReference type="GO" id="GO:0004527">
    <property type="term" value="F:exonuclease activity"/>
    <property type="evidence" value="ECO:0007669"/>
    <property type="project" value="UniProtKB-KW"/>
</dbReference>
<dbReference type="GO" id="GO:0005634">
    <property type="term" value="C:nucleus"/>
    <property type="evidence" value="ECO:0007669"/>
    <property type="project" value="UniProtKB-SubCell"/>
</dbReference>
<feature type="region of interest" description="Disordered" evidence="7">
    <location>
        <begin position="251"/>
        <end position="270"/>
    </location>
</feature>
<dbReference type="PANTHER" id="PTHR12801:SF82">
    <property type="entry name" value="RNA EXONUCLEASE 5"/>
    <property type="match status" value="1"/>
</dbReference>
<dbReference type="PANTHER" id="PTHR12801">
    <property type="entry name" value="RNA EXONUCLEASE REXO1 / RECO3 FAMILY MEMBER-RELATED"/>
    <property type="match status" value="1"/>
</dbReference>
<dbReference type="EMBL" id="WJBH02000003">
    <property type="protein sequence ID" value="KAI9560719.1"/>
    <property type="molecule type" value="Genomic_DNA"/>
</dbReference>
<feature type="domain" description="Exonuclease" evidence="8">
    <location>
        <begin position="373"/>
        <end position="533"/>
    </location>
</feature>
<dbReference type="InterPro" id="IPR013520">
    <property type="entry name" value="Ribonucl_H"/>
</dbReference>
<dbReference type="Proteomes" id="UP000820818">
    <property type="component" value="Linkage Group LG3"/>
</dbReference>
<proteinExistence type="inferred from homology"/>
<evidence type="ECO:0000256" key="6">
    <source>
        <dbReference type="ARBA" id="ARBA00023242"/>
    </source>
</evidence>
<dbReference type="CDD" id="cd06145">
    <property type="entry name" value="REX1_like"/>
    <property type="match status" value="1"/>
</dbReference>
<reference evidence="9 10" key="1">
    <citation type="submission" date="2022-05" db="EMBL/GenBank/DDBJ databases">
        <title>A multi-omics perspective on studying reproductive biology in Daphnia sinensis.</title>
        <authorList>
            <person name="Jia J."/>
        </authorList>
    </citation>
    <scope>NUCLEOTIDE SEQUENCE [LARGE SCALE GENOMIC DNA]</scope>
    <source>
        <strain evidence="9 10">WSL</strain>
    </source>
</reference>
<accession>A0AAD5KUA0</accession>
<evidence type="ECO:0000313" key="9">
    <source>
        <dbReference type="EMBL" id="KAI9560719.1"/>
    </source>
</evidence>
<evidence type="ECO:0000313" key="10">
    <source>
        <dbReference type="Proteomes" id="UP000820818"/>
    </source>
</evidence>
<evidence type="ECO:0000259" key="8">
    <source>
        <dbReference type="SMART" id="SM00479"/>
    </source>
</evidence>
<evidence type="ECO:0000256" key="4">
    <source>
        <dbReference type="ARBA" id="ARBA00022801"/>
    </source>
</evidence>
<keyword evidence="10" id="KW-1185">Reference proteome</keyword>
<evidence type="ECO:0000256" key="1">
    <source>
        <dbReference type="ARBA" id="ARBA00004123"/>
    </source>
</evidence>
<dbReference type="InterPro" id="IPR047021">
    <property type="entry name" value="REXO1/3/4-like"/>
</dbReference>
<dbReference type="InterPro" id="IPR036397">
    <property type="entry name" value="RNaseH_sf"/>
</dbReference>
<comment type="subcellular location">
    <subcellularLocation>
        <location evidence="1">Nucleus</location>
    </subcellularLocation>
</comment>
<name>A0AAD5KUA0_9CRUS</name>